<evidence type="ECO:0000313" key="3">
    <source>
        <dbReference type="Proteomes" id="UP000504637"/>
    </source>
</evidence>
<reference evidence="4" key="3">
    <citation type="submission" date="2025-08" db="UniProtKB">
        <authorList>
            <consortium name="RefSeq"/>
        </authorList>
    </citation>
    <scope>IDENTIFICATION</scope>
    <source>
        <strain evidence="4">CBS 342.82</strain>
    </source>
</reference>
<dbReference type="AlphaFoldDB" id="A0A6J3M5L6"/>
<protein>
    <recommendedName>
        <fullName evidence="2">Nephrocystin 3-like N-terminal domain-containing protein</fullName>
    </recommendedName>
</protein>
<sequence length="323" mass="36847">MLKRAYDANASKKPGREDLEEILRASLTSYDLVFCHLDALDECPEEEDTRRVVLQGIEQLFEHAQNLRILVTSRDESDIRRSIELLDLTSISVASELVTPDIQRYIDKQISRVPKLSRLDAATKNLVRETLSERADGMFRYVFCQLQELTKSKSTRPTTVRNVLLALPATLDGTYERMLSRIDFEDQPYALTLLRWLAFSYEPLTLEQLAEASIIDPTNDPNSDGTVDIDNKGDWADTLEVLAGLVVAITDDKQDYEAPDCEPADEEAQDDDYIRLAHFSVKEYLQSNRITASKARDYHLDPGRGHRFLTHSCLAYLIYYSDS</sequence>
<dbReference type="InterPro" id="IPR056884">
    <property type="entry name" value="NPHP3-like_N"/>
</dbReference>
<reference evidence="4" key="1">
    <citation type="submission" date="2020-01" db="EMBL/GenBank/DDBJ databases">
        <authorList>
            <consortium name="DOE Joint Genome Institute"/>
            <person name="Haridas S."/>
            <person name="Albert R."/>
            <person name="Binder M."/>
            <person name="Bloem J."/>
            <person name="Labutti K."/>
            <person name="Salamov A."/>
            <person name="Andreopoulos B."/>
            <person name="Baker S.E."/>
            <person name="Barry K."/>
            <person name="Bills G."/>
            <person name="Bluhm B.H."/>
            <person name="Cannon C."/>
            <person name="Castanera R."/>
            <person name="Culley D.E."/>
            <person name="Daum C."/>
            <person name="Ezra D."/>
            <person name="Gonzalez J.B."/>
            <person name="Henrissat B."/>
            <person name="Kuo A."/>
            <person name="Liang C."/>
            <person name="Lipzen A."/>
            <person name="Lutzoni F."/>
            <person name="Magnuson J."/>
            <person name="Mondo S."/>
            <person name="Nolan M."/>
            <person name="Ohm R."/>
            <person name="Pangilinan J."/>
            <person name="Park H.-J."/>
            <person name="Ramirez L."/>
            <person name="Alfaro M."/>
            <person name="Sun H."/>
            <person name="Tritt A."/>
            <person name="Yoshinaga Y."/>
            <person name="Zwiers L.-H."/>
            <person name="Turgeon B.G."/>
            <person name="Goodwin S.B."/>
            <person name="Spatafora J.W."/>
            <person name="Crous P.W."/>
            <person name="Grigoriev I.V."/>
        </authorList>
    </citation>
    <scope>NUCLEOTIDE SEQUENCE</scope>
    <source>
        <strain evidence="4">CBS 342.82</strain>
    </source>
</reference>
<keyword evidence="1" id="KW-0677">Repeat</keyword>
<reference evidence="4" key="2">
    <citation type="submission" date="2020-04" db="EMBL/GenBank/DDBJ databases">
        <authorList>
            <consortium name="NCBI Genome Project"/>
        </authorList>
    </citation>
    <scope>NUCLEOTIDE SEQUENCE</scope>
    <source>
        <strain evidence="4">CBS 342.82</strain>
    </source>
</reference>
<feature type="non-terminal residue" evidence="4">
    <location>
        <position position="323"/>
    </location>
</feature>
<organism evidence="4">
    <name type="scientific">Dissoconium aciculare CBS 342.82</name>
    <dbReference type="NCBI Taxonomy" id="1314786"/>
    <lineage>
        <taxon>Eukaryota</taxon>
        <taxon>Fungi</taxon>
        <taxon>Dikarya</taxon>
        <taxon>Ascomycota</taxon>
        <taxon>Pezizomycotina</taxon>
        <taxon>Dothideomycetes</taxon>
        <taxon>Dothideomycetidae</taxon>
        <taxon>Mycosphaerellales</taxon>
        <taxon>Dissoconiaceae</taxon>
        <taxon>Dissoconium</taxon>
    </lineage>
</organism>
<accession>A0A6J3M5L6</accession>
<evidence type="ECO:0000259" key="2">
    <source>
        <dbReference type="Pfam" id="PF24883"/>
    </source>
</evidence>
<dbReference type="Pfam" id="PF24883">
    <property type="entry name" value="NPHP3_N"/>
    <property type="match status" value="1"/>
</dbReference>
<dbReference type="RefSeq" id="XP_033460209.1">
    <property type="nucleotide sequence ID" value="XM_033601355.1"/>
</dbReference>
<dbReference type="PANTHER" id="PTHR10039:SF16">
    <property type="entry name" value="GPI INOSITOL-DEACYLASE"/>
    <property type="match status" value="1"/>
</dbReference>
<dbReference type="PANTHER" id="PTHR10039">
    <property type="entry name" value="AMELOGENIN"/>
    <property type="match status" value="1"/>
</dbReference>
<evidence type="ECO:0000256" key="1">
    <source>
        <dbReference type="ARBA" id="ARBA00022737"/>
    </source>
</evidence>
<gene>
    <name evidence="4" type="ORF">K489DRAFT_318866</name>
</gene>
<name>A0A6J3M5L6_9PEZI</name>
<dbReference type="OrthoDB" id="1577640at2759"/>
<evidence type="ECO:0000313" key="4">
    <source>
        <dbReference type="RefSeq" id="XP_033460209.1"/>
    </source>
</evidence>
<feature type="domain" description="Nephrocystin 3-like N-terminal" evidence="2">
    <location>
        <begin position="11"/>
        <end position="74"/>
    </location>
</feature>
<dbReference type="Proteomes" id="UP000504637">
    <property type="component" value="Unplaced"/>
</dbReference>
<proteinExistence type="predicted"/>
<keyword evidence="3" id="KW-1185">Reference proteome</keyword>
<dbReference type="GeneID" id="54359155"/>